<evidence type="ECO:0000256" key="2">
    <source>
        <dbReference type="SAM" id="MobiDB-lite"/>
    </source>
</evidence>
<feature type="coiled-coil region" evidence="1">
    <location>
        <begin position="602"/>
        <end position="656"/>
    </location>
</feature>
<feature type="region of interest" description="Disordered" evidence="2">
    <location>
        <begin position="1"/>
        <end position="24"/>
    </location>
</feature>
<dbReference type="PATRIC" id="fig|455.5.peg.1960"/>
<gene>
    <name evidence="3" type="ORF">Ljam_1862</name>
</gene>
<evidence type="ECO:0000313" key="3">
    <source>
        <dbReference type="EMBL" id="KTD07667.1"/>
    </source>
</evidence>
<organism evidence="3 4">
    <name type="scientific">Legionella jamestowniensis</name>
    <dbReference type="NCBI Taxonomy" id="455"/>
    <lineage>
        <taxon>Bacteria</taxon>
        <taxon>Pseudomonadati</taxon>
        <taxon>Pseudomonadota</taxon>
        <taxon>Gammaproteobacteria</taxon>
        <taxon>Legionellales</taxon>
        <taxon>Legionellaceae</taxon>
        <taxon>Legionella</taxon>
    </lineage>
</organism>
<name>A0A0W0UIG6_9GAMM</name>
<keyword evidence="1" id="KW-0175">Coiled coil</keyword>
<dbReference type="RefSeq" id="WP_058449768.1">
    <property type="nucleotide sequence ID" value="NZ_CAAAJF010000002.1"/>
</dbReference>
<protein>
    <submittedName>
        <fullName evidence="3">Uncharacterized protein</fullName>
    </submittedName>
</protein>
<evidence type="ECO:0000256" key="1">
    <source>
        <dbReference type="SAM" id="Coils"/>
    </source>
</evidence>
<evidence type="ECO:0000313" key="4">
    <source>
        <dbReference type="Proteomes" id="UP000054715"/>
    </source>
</evidence>
<feature type="compositionally biased region" description="Basic and acidic residues" evidence="2">
    <location>
        <begin position="1"/>
        <end position="11"/>
    </location>
</feature>
<comment type="caution">
    <text evidence="3">The sequence shown here is derived from an EMBL/GenBank/DDBJ whole genome shotgun (WGS) entry which is preliminary data.</text>
</comment>
<sequence>MGKAKTGENSKKRAKKSRRIEMAPAPEVNEADILRKDTERLLEKKAELTNIFENLPQKTYRAVAINKQAKELWAEIQQTRIRLQERIDAIDKQLDVQEKSIPRSVVDNLRIRNQWIQERNNILHQEINTLTRQHENLAAIEEDLFPKTINANAFLDKKKAAAELYVSLKNRISKIEVTLNRYDDSIKEALQKDIAQLKNQLQEVSASADKIKEVSVQSSRTGVITADMYAQLANVLYEVNEKAFAVIQNCQLLEERLGLVMQDQVIEKEVANLAQTYEILKGAYYQLTADSQHGELFENLKDLLMDENSRFKLSFSVDSFKPSIPITDLHWSDDASQRARIKAEREQLLLQLNEKGKEVETIVKTIVAYQKNLKEAISDDLEFCLQRADLEAAFEKRNSLPYYSRIKAAINFNFQANVNDPTFVTHLQTLLLNISAGRTIKLHRRDLEKHQEQFLHDFPAITLTDNSFIYQKKKYPRQSALAKKLEEYHIAQQRIATAFADGDGKTSYASIDYKAELAKLHQSKVAIEEFTANHVEEKRKIALEIKSLQTELKNYALISTANESFTYNSTQYPLSISVRQAITHYNSKLDRLTATLATADPSKTTQIELSQLQSDLKALAENKKGIQTFITDYEEEQQLKSELKTLTDNLGKHEKLLESKINLANKICTRIEEEVTRIQKNNSKDSRIGILTELQSPFIHIQATLAVTKNRIEDFQTSKNSGSLKEQLEKARALLTETIEDNKTTTQKLADSVTEQLSSKNLSKLTNSTPILEELFQFLEKLIQPLYKLLKGDEKLSKPGFFSSKAEKNLQSFSKEILPDIEAIKEQQQNAAPAA</sequence>
<dbReference type="OrthoDB" id="9958998at2"/>
<dbReference type="EMBL" id="LNYG01000013">
    <property type="protein sequence ID" value="KTD07667.1"/>
    <property type="molecule type" value="Genomic_DNA"/>
</dbReference>
<reference evidence="3 4" key="1">
    <citation type="submission" date="2015-11" db="EMBL/GenBank/DDBJ databases">
        <title>Genomic analysis of 38 Legionella species identifies large and diverse effector repertoires.</title>
        <authorList>
            <person name="Burstein D."/>
            <person name="Amaro F."/>
            <person name="Zusman T."/>
            <person name="Lifshitz Z."/>
            <person name="Cohen O."/>
            <person name="Gilbert J.A."/>
            <person name="Pupko T."/>
            <person name="Shuman H.A."/>
            <person name="Segal G."/>
        </authorList>
    </citation>
    <scope>NUCLEOTIDE SEQUENCE [LARGE SCALE GENOMIC DNA]</scope>
    <source>
        <strain evidence="3 4">JA-26-G1-E2</strain>
    </source>
</reference>
<dbReference type="Proteomes" id="UP000054715">
    <property type="component" value="Unassembled WGS sequence"/>
</dbReference>
<accession>A0A0W0UIG6</accession>
<dbReference type="AlphaFoldDB" id="A0A0W0UIG6"/>
<proteinExistence type="predicted"/>
<feature type="coiled-coil region" evidence="1">
    <location>
        <begin position="187"/>
        <end position="214"/>
    </location>
</feature>